<reference evidence="1" key="1">
    <citation type="submission" date="2015-04" db="UniProtKB">
        <authorList>
            <consortium name="EnsemblPlants"/>
        </authorList>
    </citation>
    <scope>IDENTIFICATION</scope>
</reference>
<dbReference type="SUPFAM" id="SSF50494">
    <property type="entry name" value="Trypsin-like serine proteases"/>
    <property type="match status" value="1"/>
</dbReference>
<sequence>MGHFDDNYDELNFSSGSVGVVNYNTTLKGGPVFNLNAELVGVNYSKRSRKNMFFAFDINQLVEELNWLLGSNWMVIVRR</sequence>
<keyword evidence="2" id="KW-1185">Reference proteome</keyword>
<protein>
    <submittedName>
        <fullName evidence="1">Uncharacterized protein</fullName>
    </submittedName>
</protein>
<dbReference type="AlphaFoldDB" id="A0A0E0M2R5"/>
<dbReference type="EnsemblPlants" id="OPUNC09G13090.1">
    <property type="protein sequence ID" value="OPUNC09G13090.1"/>
    <property type="gene ID" value="OPUNC09G13090"/>
</dbReference>
<name>A0A0E0M2R5_ORYPU</name>
<evidence type="ECO:0000313" key="2">
    <source>
        <dbReference type="Proteomes" id="UP000026962"/>
    </source>
</evidence>
<dbReference type="HOGENOM" id="CLU_2610239_0_0_1"/>
<dbReference type="Gramene" id="OPUNC09G13090.1">
    <property type="protein sequence ID" value="OPUNC09G13090.1"/>
    <property type="gene ID" value="OPUNC09G13090"/>
</dbReference>
<dbReference type="Proteomes" id="UP000026962">
    <property type="component" value="Chromosome 9"/>
</dbReference>
<evidence type="ECO:0000313" key="1">
    <source>
        <dbReference type="EnsemblPlants" id="OPUNC09G13090.1"/>
    </source>
</evidence>
<proteinExistence type="predicted"/>
<dbReference type="InterPro" id="IPR009003">
    <property type="entry name" value="Peptidase_S1_PA"/>
</dbReference>
<dbReference type="Gene3D" id="2.40.10.10">
    <property type="entry name" value="Trypsin-like serine proteases"/>
    <property type="match status" value="1"/>
</dbReference>
<reference evidence="1" key="2">
    <citation type="submission" date="2018-05" db="EMBL/GenBank/DDBJ databases">
        <title>OpunRS2 (Oryza punctata Reference Sequence Version 2).</title>
        <authorList>
            <person name="Zhang J."/>
            <person name="Kudrna D."/>
            <person name="Lee S."/>
            <person name="Talag J."/>
            <person name="Welchert J."/>
            <person name="Wing R.A."/>
        </authorList>
    </citation>
    <scope>NUCLEOTIDE SEQUENCE [LARGE SCALE GENOMIC DNA]</scope>
</reference>
<organism evidence="1">
    <name type="scientific">Oryza punctata</name>
    <name type="common">Red rice</name>
    <dbReference type="NCBI Taxonomy" id="4537"/>
    <lineage>
        <taxon>Eukaryota</taxon>
        <taxon>Viridiplantae</taxon>
        <taxon>Streptophyta</taxon>
        <taxon>Embryophyta</taxon>
        <taxon>Tracheophyta</taxon>
        <taxon>Spermatophyta</taxon>
        <taxon>Magnoliopsida</taxon>
        <taxon>Liliopsida</taxon>
        <taxon>Poales</taxon>
        <taxon>Poaceae</taxon>
        <taxon>BOP clade</taxon>
        <taxon>Oryzoideae</taxon>
        <taxon>Oryzeae</taxon>
        <taxon>Oryzinae</taxon>
        <taxon>Oryza</taxon>
    </lineage>
</organism>
<dbReference type="InterPro" id="IPR043504">
    <property type="entry name" value="Peptidase_S1_PA_chymotrypsin"/>
</dbReference>
<accession>A0A0E0M2R5</accession>